<dbReference type="InterPro" id="IPR011993">
    <property type="entry name" value="PH-like_dom_sf"/>
</dbReference>
<evidence type="ECO:0000256" key="4">
    <source>
        <dbReference type="ARBA" id="ARBA00022679"/>
    </source>
</evidence>
<dbReference type="Gene3D" id="3.30.200.20">
    <property type="entry name" value="Phosphorylase Kinase, domain 1"/>
    <property type="match status" value="1"/>
</dbReference>
<feature type="domain" description="PH" evidence="10">
    <location>
        <begin position="990"/>
        <end position="1101"/>
    </location>
</feature>
<evidence type="ECO:0000259" key="12">
    <source>
        <dbReference type="PROSITE" id="PS50200"/>
    </source>
</evidence>
<evidence type="ECO:0008006" key="16">
    <source>
        <dbReference type="Google" id="ProtNLM"/>
    </source>
</evidence>
<evidence type="ECO:0000256" key="6">
    <source>
        <dbReference type="ARBA" id="ARBA00022777"/>
    </source>
</evidence>
<evidence type="ECO:0000313" key="14">
    <source>
        <dbReference type="EMBL" id="TPX56088.1"/>
    </source>
</evidence>
<feature type="compositionally biased region" description="Basic and acidic residues" evidence="9">
    <location>
        <begin position="57"/>
        <end position="66"/>
    </location>
</feature>
<evidence type="ECO:0000256" key="8">
    <source>
        <dbReference type="PROSITE-ProRule" id="PRU10141"/>
    </source>
</evidence>
<dbReference type="SUPFAM" id="SSF56112">
    <property type="entry name" value="Protein kinase-like (PK-like)"/>
    <property type="match status" value="1"/>
</dbReference>
<feature type="region of interest" description="Disordered" evidence="9">
    <location>
        <begin position="57"/>
        <end position="113"/>
    </location>
</feature>
<reference evidence="14 15" key="1">
    <citation type="journal article" date="2019" name="Sci. Rep.">
        <title>Comparative genomics of chytrid fungi reveal insights into the obligate biotrophic and pathogenic lifestyle of Synchytrium endobioticum.</title>
        <authorList>
            <person name="van de Vossenberg B.T.L.H."/>
            <person name="Warris S."/>
            <person name="Nguyen H.D.T."/>
            <person name="van Gent-Pelzer M.P.E."/>
            <person name="Joly D.L."/>
            <person name="van de Geest H.C."/>
            <person name="Bonants P.J.M."/>
            <person name="Smith D.S."/>
            <person name="Levesque C.A."/>
            <person name="van der Lee T.A.J."/>
        </authorList>
    </citation>
    <scope>NUCLEOTIDE SEQUENCE [LARGE SCALE GENOMIC DNA]</scope>
    <source>
        <strain evidence="14 15">CBS 809.83</strain>
    </source>
</reference>
<feature type="compositionally biased region" description="Acidic residues" evidence="9">
    <location>
        <begin position="677"/>
        <end position="686"/>
    </location>
</feature>
<dbReference type="Gene3D" id="2.30.29.30">
    <property type="entry name" value="Pleckstrin-homology domain (PH domain)/Phosphotyrosine-binding domain (PTB)"/>
    <property type="match status" value="1"/>
</dbReference>
<feature type="compositionally biased region" description="Basic and acidic residues" evidence="9">
    <location>
        <begin position="1"/>
        <end position="14"/>
    </location>
</feature>
<comment type="similarity">
    <text evidence="1">Belongs to the protein kinase superfamily. AGC Ser/Thr protein kinase family. RAC subfamily.</text>
</comment>
<gene>
    <name evidence="14" type="ORF">PhCBS80983_g04815</name>
</gene>
<evidence type="ECO:0000256" key="9">
    <source>
        <dbReference type="SAM" id="MobiDB-lite"/>
    </source>
</evidence>
<dbReference type="GO" id="GO:0004674">
    <property type="term" value="F:protein serine/threonine kinase activity"/>
    <property type="evidence" value="ECO:0007669"/>
    <property type="project" value="UniProtKB-KW"/>
</dbReference>
<keyword evidence="7 8" id="KW-0067">ATP-binding</keyword>
<feature type="region of interest" description="Disordered" evidence="9">
    <location>
        <begin position="348"/>
        <end position="369"/>
    </location>
</feature>
<feature type="region of interest" description="Disordered" evidence="9">
    <location>
        <begin position="1"/>
        <end position="39"/>
    </location>
</feature>
<dbReference type="GO" id="GO:0005524">
    <property type="term" value="F:ATP binding"/>
    <property type="evidence" value="ECO:0007669"/>
    <property type="project" value="UniProtKB-UniRule"/>
</dbReference>
<keyword evidence="2" id="KW-0723">Serine/threonine-protein kinase</keyword>
<feature type="compositionally biased region" description="Polar residues" evidence="9">
    <location>
        <begin position="790"/>
        <end position="799"/>
    </location>
</feature>
<evidence type="ECO:0000313" key="15">
    <source>
        <dbReference type="Proteomes" id="UP000318582"/>
    </source>
</evidence>
<dbReference type="EMBL" id="QEAQ01000086">
    <property type="protein sequence ID" value="TPX56088.1"/>
    <property type="molecule type" value="Genomic_DNA"/>
</dbReference>
<feature type="binding site" evidence="8">
    <location>
        <position position="1172"/>
    </location>
    <ligand>
        <name>ATP</name>
        <dbReference type="ChEBI" id="CHEBI:30616"/>
    </ligand>
</feature>
<dbReference type="InterPro" id="IPR017441">
    <property type="entry name" value="Protein_kinase_ATP_BS"/>
</dbReference>
<dbReference type="Pfam" id="PF00069">
    <property type="entry name" value="Pkinase"/>
    <property type="match status" value="1"/>
</dbReference>
<dbReference type="SMART" id="SM00233">
    <property type="entry name" value="PH"/>
    <property type="match status" value="1"/>
</dbReference>
<keyword evidence="15" id="KW-1185">Reference proteome</keyword>
<evidence type="ECO:0000256" key="3">
    <source>
        <dbReference type="ARBA" id="ARBA00022553"/>
    </source>
</evidence>
<keyword evidence="5 8" id="KW-0547">Nucleotide-binding</keyword>
<dbReference type="FunFam" id="1.10.510.10:FF:000008">
    <property type="entry name" value="Non-specific serine/threonine protein kinase"/>
    <property type="match status" value="1"/>
</dbReference>
<dbReference type="Gene3D" id="3.10.20.90">
    <property type="entry name" value="Phosphatidylinositol 3-kinase Catalytic Subunit, Chain A, domain 1"/>
    <property type="match status" value="1"/>
</dbReference>
<evidence type="ECO:0000259" key="10">
    <source>
        <dbReference type="PROSITE" id="PS50003"/>
    </source>
</evidence>
<feature type="region of interest" description="Disordered" evidence="9">
    <location>
        <begin position="652"/>
        <end position="712"/>
    </location>
</feature>
<evidence type="ECO:0000259" key="13">
    <source>
        <dbReference type="PROSITE" id="PS51285"/>
    </source>
</evidence>
<dbReference type="PROSITE" id="PS51285">
    <property type="entry name" value="AGC_KINASE_CTER"/>
    <property type="match status" value="1"/>
</dbReference>
<feature type="region of interest" description="Disordered" evidence="9">
    <location>
        <begin position="775"/>
        <end position="799"/>
    </location>
</feature>
<evidence type="ECO:0000256" key="5">
    <source>
        <dbReference type="ARBA" id="ARBA00022741"/>
    </source>
</evidence>
<accession>A0A507DYP7</accession>
<feature type="domain" description="Ras-associating" evidence="12">
    <location>
        <begin position="800"/>
        <end position="884"/>
    </location>
</feature>
<feature type="domain" description="AGC-kinase C-terminal" evidence="13">
    <location>
        <begin position="1407"/>
        <end position="1470"/>
    </location>
</feature>
<dbReference type="Gene3D" id="1.10.510.10">
    <property type="entry name" value="Transferase(Phosphotransferase) domain 1"/>
    <property type="match status" value="1"/>
</dbReference>
<dbReference type="Pfam" id="PF00169">
    <property type="entry name" value="PH"/>
    <property type="match status" value="1"/>
</dbReference>
<dbReference type="SMART" id="SM00314">
    <property type="entry name" value="RA"/>
    <property type="match status" value="1"/>
</dbReference>
<organism evidence="14 15">
    <name type="scientific">Powellomyces hirtus</name>
    <dbReference type="NCBI Taxonomy" id="109895"/>
    <lineage>
        <taxon>Eukaryota</taxon>
        <taxon>Fungi</taxon>
        <taxon>Fungi incertae sedis</taxon>
        <taxon>Chytridiomycota</taxon>
        <taxon>Chytridiomycota incertae sedis</taxon>
        <taxon>Chytridiomycetes</taxon>
        <taxon>Spizellomycetales</taxon>
        <taxon>Powellomycetaceae</taxon>
        <taxon>Powellomyces</taxon>
    </lineage>
</organism>
<keyword evidence="4" id="KW-0808">Transferase</keyword>
<feature type="compositionally biased region" description="Polar residues" evidence="9">
    <location>
        <begin position="206"/>
        <end position="216"/>
    </location>
</feature>
<keyword evidence="6" id="KW-0418">Kinase</keyword>
<keyword evidence="3" id="KW-0597">Phosphoprotein</keyword>
<dbReference type="PROSITE" id="PS50200">
    <property type="entry name" value="RA"/>
    <property type="match status" value="1"/>
</dbReference>
<feature type="domain" description="Protein kinase" evidence="11">
    <location>
        <begin position="1143"/>
        <end position="1406"/>
    </location>
</feature>
<proteinExistence type="inferred from homology"/>
<dbReference type="PROSITE" id="PS50011">
    <property type="entry name" value="PROTEIN_KINASE_DOM"/>
    <property type="match status" value="1"/>
</dbReference>
<dbReference type="GO" id="GO:0007165">
    <property type="term" value="P:signal transduction"/>
    <property type="evidence" value="ECO:0007669"/>
    <property type="project" value="InterPro"/>
</dbReference>
<evidence type="ECO:0000256" key="7">
    <source>
        <dbReference type="ARBA" id="ARBA00022840"/>
    </source>
</evidence>
<evidence type="ECO:0000256" key="2">
    <source>
        <dbReference type="ARBA" id="ARBA00022527"/>
    </source>
</evidence>
<dbReference type="InterPro" id="IPR008271">
    <property type="entry name" value="Ser/Thr_kinase_AS"/>
</dbReference>
<feature type="compositionally biased region" description="Low complexity" evidence="9">
    <location>
        <begin position="85"/>
        <end position="108"/>
    </location>
</feature>
<dbReference type="PROSITE" id="PS50003">
    <property type="entry name" value="PH_DOMAIN"/>
    <property type="match status" value="1"/>
</dbReference>
<comment type="caution">
    <text evidence="14">The sequence shown here is derived from an EMBL/GenBank/DDBJ whole genome shotgun (WGS) entry which is preliminary data.</text>
</comment>
<dbReference type="InterPro" id="IPR000961">
    <property type="entry name" value="AGC-kinase_C"/>
</dbReference>
<dbReference type="SMART" id="SM00220">
    <property type="entry name" value="S_TKc"/>
    <property type="match status" value="1"/>
</dbReference>
<dbReference type="FunFam" id="3.30.200.20:FF:000042">
    <property type="entry name" value="Aurora kinase A"/>
    <property type="match status" value="1"/>
</dbReference>
<feature type="region of interest" description="Disordered" evidence="9">
    <location>
        <begin position="197"/>
        <end position="232"/>
    </location>
</feature>
<dbReference type="PANTHER" id="PTHR24351">
    <property type="entry name" value="RIBOSOMAL PROTEIN S6 KINASE"/>
    <property type="match status" value="1"/>
</dbReference>
<dbReference type="InterPro" id="IPR001849">
    <property type="entry name" value="PH_domain"/>
</dbReference>
<dbReference type="SUPFAM" id="SSF50729">
    <property type="entry name" value="PH domain-like"/>
    <property type="match status" value="1"/>
</dbReference>
<dbReference type="PROSITE" id="PS00107">
    <property type="entry name" value="PROTEIN_KINASE_ATP"/>
    <property type="match status" value="1"/>
</dbReference>
<protein>
    <recommendedName>
        <fullName evidence="16">Non-specific serine/threonine protein kinase</fullName>
    </recommendedName>
</protein>
<dbReference type="Pfam" id="PF21989">
    <property type="entry name" value="RA_2"/>
    <property type="match status" value="1"/>
</dbReference>
<name>A0A507DYP7_9FUNG</name>
<dbReference type="STRING" id="109895.A0A507DYP7"/>
<dbReference type="InterPro" id="IPR011009">
    <property type="entry name" value="Kinase-like_dom_sf"/>
</dbReference>
<dbReference type="InterPro" id="IPR000159">
    <property type="entry name" value="RA_dom"/>
</dbReference>
<feature type="compositionally biased region" description="Basic and acidic residues" evidence="9">
    <location>
        <begin position="21"/>
        <end position="34"/>
    </location>
</feature>
<dbReference type="Proteomes" id="UP000318582">
    <property type="component" value="Unassembled WGS sequence"/>
</dbReference>
<dbReference type="InterPro" id="IPR000719">
    <property type="entry name" value="Prot_kinase_dom"/>
</dbReference>
<sequence>MSDGNVSERRREEDQWGGDDGFVKKSLPDMRDGASDSAGKAAEHLFARRLLLRKTSTEHTIVKDGELAMSTGEEANDTSKKKEAQPSPLSQSQQAQQQQQQQTPSAAPMRGHADFTHIGSSASISQLQAKLASASQGQLRMSLGDSRSSIAGSGITTKLGPFTNDGTSPVSLQERLQWLKDKMDSDVTTKPWVGTDRISYPHRTGRNNSISATGHASGQIPPPRSSSTRASMFSESPLSATRQHHYRGASEVSSDLATVFPPQSPHTPTPTTTTMDTIVPPTVGEEAEASESITASADGLHLRMEFIRSNLSFRNNTTGSHEALPSLRFSPLTIKWPVFDASLLGASPTSMTSSNTRSSPNSLASSNSYIPATSATTTTSIATGTTLNSSPSGATTAAAAGAQAIKPLPNANVHVRTTGTTPVFLYMEDDTCSMFTVPPNTTVNEVRMEALQKLGFMEIVESYRVFWMDTGAGGEPIETRLDPNTAVDYLTPPAPATIKLRMRRKSAIKWSIPVVVDERVFRTRWVVVEAAMSVGDVVRILCTVEGKEDELEEWCLCCEDSTSVKMYAPTDTPFVPWSRAERYLFRSLQQHQSRRSKLVGLLGLPPTTDMSALATQVSNAAQDEKRRLEALKSHKLSYILGIDKKVNAADGVGADGEREMPGSRLKFVRRVEADRESSDEDSDESMQAERPRSKSLVQGIGTRPNSGGGERKRSMQFLGKKLGSQDTFRHSVALSSSYRGTVHEEDAEQDKRKEKLADFFGVAKQKHFNQLHGIIKGQKPAGKSEKNAASDPSNPTSDSSHYVVRIYFGNLTYSGVRLPMAATATHAKGLLLTKLMINNSGEQFGLFVHSHDGAEREMTADERLYDIMLRWSPNDYFLFKQRPVKNLLRHKRFNSVQSMDSLLSIDEAPTARRVAKLAGFFGIDATRASGAASTPLDRQTPATEADDLHRIFTMLAASGNGGSSRTLPMKSSSSLALKSSGARPIALPTTLYKEGWIHSYQGTGKKMWVCNWASLDNGYLFLRPNLKDEAITVEDVTVKPPMSVESCNVKVMDPSVYKRPHTFAVTVKNWTPTDPDGRVVLSALTEAEAADWINCIKIAGRVNTTVAAKDEKPLPSGPVEDVSGKLVAAPEQADQEKLSMDDFELHRVIGRGKFAKVLLCSRRSTQKVYAIKVLTKQPTNVDPRDPSSDQTSESRILRSIHHPFIVGLHYAFQSAERLYLVMEYINGGELYFHVSHYGRFSEERVRFYAAELLLGLQCLHGKGIIYRDLKLENILLSKDGHVKITDFGLSKQEEEGGNGPQTEDEDSETISVVGTLEYLAPEVLYGHPHTAAADIWALGVVTFEMLCGFHPFYSDDRQEIQDNILHAAIEYPSYVSSDARNFISRLLNRDPQRRMMGADIQKHPFFKSIDWQKLFNMELEVPFKPELTDDYDVSFFEDEFTDEMPALTPMGSSDLLSHTRVENFSYRGPI</sequence>
<evidence type="ECO:0000259" key="11">
    <source>
        <dbReference type="PROSITE" id="PS50011"/>
    </source>
</evidence>
<dbReference type="PROSITE" id="PS00108">
    <property type="entry name" value="PROTEIN_KINASE_ST"/>
    <property type="match status" value="1"/>
</dbReference>
<dbReference type="SMART" id="SM00133">
    <property type="entry name" value="S_TK_X"/>
    <property type="match status" value="1"/>
</dbReference>
<evidence type="ECO:0000256" key="1">
    <source>
        <dbReference type="ARBA" id="ARBA00006935"/>
    </source>
</evidence>
<feature type="region of interest" description="Disordered" evidence="9">
    <location>
        <begin position="1289"/>
        <end position="1308"/>
    </location>
</feature>